<dbReference type="GO" id="GO:0005524">
    <property type="term" value="F:ATP binding"/>
    <property type="evidence" value="ECO:0007669"/>
    <property type="project" value="UniProtKB-KW"/>
</dbReference>
<dbReference type="InterPro" id="IPR025420">
    <property type="entry name" value="DUF4143"/>
</dbReference>
<feature type="domain" description="DUF4143" evidence="2">
    <location>
        <begin position="227"/>
        <end position="394"/>
    </location>
</feature>
<name>A0A7Y8VR98_9FIRM</name>
<gene>
    <name evidence="3" type="ORF">HW270_03870</name>
</gene>
<keyword evidence="3" id="KW-0547">Nucleotide-binding</keyword>
<evidence type="ECO:0000259" key="2">
    <source>
        <dbReference type="Pfam" id="PF13635"/>
    </source>
</evidence>
<dbReference type="PANTHER" id="PTHR33295">
    <property type="entry name" value="ATPASE"/>
    <property type="match status" value="1"/>
</dbReference>
<reference evidence="3 4" key="1">
    <citation type="submission" date="2020-06" db="EMBL/GenBank/DDBJ databases">
        <title>Mogibacterium timidum strain W9173 genomic sequence.</title>
        <authorList>
            <person name="Wade W.G."/>
            <person name="Johnston C.D."/>
            <person name="Chen T."/>
            <person name="Dewhirst F.E."/>
        </authorList>
    </citation>
    <scope>NUCLEOTIDE SEQUENCE [LARGE SCALE GENOMIC DNA]</scope>
    <source>
        <strain evidence="3 4">W9173</strain>
    </source>
</reference>
<evidence type="ECO:0000259" key="1">
    <source>
        <dbReference type="Pfam" id="PF13173"/>
    </source>
</evidence>
<sequence length="445" mass="51743">MFKRKAFEKLKYWKEKKAPKYSLLLEGARRVGKSTIAEEFAKREYRSYIKVDFANITQYVFDVFDDIANLDIFFLRLQTATGVTLYKRESVIIFDEIQLMPKVRQAIKYLVADGRYDYIETGSLISIKKNVKDIVLPSEEMKIQIYPMDYEEFMWAVEKDTYNVLRDLYKLGKQVGNSLNKQLMRDFRIYMAVGGMPQAVEAYVEGKNFTEIDEVKREIIELYKDDFFKIDDTGLIGRMYDSIPTQLATDKRSYVISAATGKKKIDKDLERLHDLLDSKTVLPCYNILNPNIALSQTRDDDTFKLYLADIGLFTTMIFKSSGKTDENIYTKLLSDSLPADLGYLYENAVAQIINAVDIDLYYHTWEKKNSSHYYEIDFLLASKTKIVPIEVKSSGIGKHGSITEFQKKYSKYVLKEILLSQKDVGNIEMLKLYPIYMLPFIIEDL</sequence>
<dbReference type="PANTHER" id="PTHR33295:SF7">
    <property type="entry name" value="ATPASE"/>
    <property type="match status" value="1"/>
</dbReference>
<organism evidence="3 4">
    <name type="scientific">Mogibacterium timidum</name>
    <dbReference type="NCBI Taxonomy" id="35519"/>
    <lineage>
        <taxon>Bacteria</taxon>
        <taxon>Bacillati</taxon>
        <taxon>Bacillota</taxon>
        <taxon>Clostridia</taxon>
        <taxon>Peptostreptococcales</taxon>
        <taxon>Anaerovoracaceae</taxon>
        <taxon>Mogibacterium</taxon>
    </lineage>
</organism>
<comment type="caution">
    <text evidence="3">The sequence shown here is derived from an EMBL/GenBank/DDBJ whole genome shotgun (WGS) entry which is preliminary data.</text>
</comment>
<accession>A0A7Y8VR98</accession>
<dbReference type="Proteomes" id="UP000526307">
    <property type="component" value="Unassembled WGS sequence"/>
</dbReference>
<evidence type="ECO:0000313" key="4">
    <source>
        <dbReference type="Proteomes" id="UP000526307"/>
    </source>
</evidence>
<dbReference type="AlphaFoldDB" id="A0A7Y8VR98"/>
<feature type="domain" description="AAA" evidence="1">
    <location>
        <begin position="22"/>
        <end position="154"/>
    </location>
</feature>
<evidence type="ECO:0000313" key="3">
    <source>
        <dbReference type="EMBL" id="NWO23219.1"/>
    </source>
</evidence>
<dbReference type="RefSeq" id="WP_178978390.1">
    <property type="nucleotide sequence ID" value="NZ_JABXYR010000001.1"/>
</dbReference>
<dbReference type="EMBL" id="JABXYR010000001">
    <property type="protein sequence ID" value="NWO23219.1"/>
    <property type="molecule type" value="Genomic_DNA"/>
</dbReference>
<proteinExistence type="predicted"/>
<keyword evidence="4" id="KW-1185">Reference proteome</keyword>
<keyword evidence="3" id="KW-0067">ATP-binding</keyword>
<protein>
    <submittedName>
        <fullName evidence="3">ATP-binding protein</fullName>
    </submittedName>
</protein>
<dbReference type="Pfam" id="PF13635">
    <property type="entry name" value="DUF4143"/>
    <property type="match status" value="1"/>
</dbReference>
<dbReference type="SUPFAM" id="SSF52540">
    <property type="entry name" value="P-loop containing nucleoside triphosphate hydrolases"/>
    <property type="match status" value="1"/>
</dbReference>
<dbReference type="InterPro" id="IPR041682">
    <property type="entry name" value="AAA_14"/>
</dbReference>
<dbReference type="Gene3D" id="3.40.50.300">
    <property type="entry name" value="P-loop containing nucleotide triphosphate hydrolases"/>
    <property type="match status" value="1"/>
</dbReference>
<dbReference type="Pfam" id="PF13173">
    <property type="entry name" value="AAA_14"/>
    <property type="match status" value="1"/>
</dbReference>
<dbReference type="InterPro" id="IPR027417">
    <property type="entry name" value="P-loop_NTPase"/>
</dbReference>